<evidence type="ECO:0000313" key="4">
    <source>
        <dbReference type="Proteomes" id="UP000242287"/>
    </source>
</evidence>
<feature type="compositionally biased region" description="Polar residues" evidence="1">
    <location>
        <begin position="351"/>
        <end position="361"/>
    </location>
</feature>
<keyword evidence="2" id="KW-0812">Transmembrane</keyword>
<evidence type="ECO:0000256" key="2">
    <source>
        <dbReference type="SAM" id="Phobius"/>
    </source>
</evidence>
<feature type="compositionally biased region" description="Pro residues" evidence="1">
    <location>
        <begin position="68"/>
        <end position="78"/>
    </location>
</feature>
<dbReference type="Proteomes" id="UP000242287">
    <property type="component" value="Unassembled WGS sequence"/>
</dbReference>
<evidence type="ECO:0000313" key="3">
    <source>
        <dbReference type="EMBL" id="PFH50192.1"/>
    </source>
</evidence>
<feature type="compositionally biased region" description="Basic and acidic residues" evidence="1">
    <location>
        <begin position="1"/>
        <end position="11"/>
    </location>
</feature>
<sequence>MISHIFPRDDPGPGLSGHVFGVRAPQAPTTIPPPTSGTPTTSSISTRATTGITTRAIPTTSINTTPFFPDPTAVPPPSIDDDNNNERRDLTRAILEYLFLALALLIVACLFLRRYQRLRRTNQPLRRFFSPSTSPRLRSSLTPSSPRRHTYPRPRRPYPVSPPTEFGPDGTPLPQHYPYSPGTYPATIYDSSDVRYPFYASFHLRSLPSAYYPDQTRRTHGTGIDDGGRRLDGNGAGAGAGAGAYVSDHDGALGDKDVLPAYDCFGGPPKYVELEFLRRVGGEPEGRRREEDGREREGGAYPYPPPSLPLRVPDSPPPPPTPSPPSSPPPPSTVQDTQVQSEGVSARGAHTNANASANNRE</sequence>
<accession>A0A2A9NR78</accession>
<feature type="compositionally biased region" description="Low complexity" evidence="1">
    <location>
        <begin position="126"/>
        <end position="145"/>
    </location>
</feature>
<feature type="compositionally biased region" description="Basic and acidic residues" evidence="1">
    <location>
        <begin position="283"/>
        <end position="298"/>
    </location>
</feature>
<dbReference type="AlphaFoldDB" id="A0A2A9NR78"/>
<protein>
    <submittedName>
        <fullName evidence="3">Uncharacterized protein</fullName>
    </submittedName>
</protein>
<dbReference type="OrthoDB" id="3068242at2759"/>
<reference evidence="3 4" key="1">
    <citation type="submission" date="2014-02" db="EMBL/GenBank/DDBJ databases">
        <title>Transposable element dynamics among asymbiotic and ectomycorrhizal Amanita fungi.</title>
        <authorList>
            <consortium name="DOE Joint Genome Institute"/>
            <person name="Hess J."/>
            <person name="Skrede I."/>
            <person name="Wolfe B."/>
            <person name="LaButti K."/>
            <person name="Ohm R.A."/>
            <person name="Grigoriev I.V."/>
            <person name="Pringle A."/>
        </authorList>
    </citation>
    <scope>NUCLEOTIDE SEQUENCE [LARGE SCALE GENOMIC DNA]</scope>
    <source>
        <strain evidence="3 4">SKay4041</strain>
    </source>
</reference>
<gene>
    <name evidence="3" type="ORF">AMATHDRAFT_61521</name>
</gene>
<feature type="region of interest" description="Disordered" evidence="1">
    <location>
        <begin position="126"/>
        <end position="179"/>
    </location>
</feature>
<keyword evidence="2" id="KW-0472">Membrane</keyword>
<organism evidence="3 4">
    <name type="scientific">Amanita thiersii Skay4041</name>
    <dbReference type="NCBI Taxonomy" id="703135"/>
    <lineage>
        <taxon>Eukaryota</taxon>
        <taxon>Fungi</taxon>
        <taxon>Dikarya</taxon>
        <taxon>Basidiomycota</taxon>
        <taxon>Agaricomycotina</taxon>
        <taxon>Agaricomycetes</taxon>
        <taxon>Agaricomycetidae</taxon>
        <taxon>Agaricales</taxon>
        <taxon>Pluteineae</taxon>
        <taxon>Amanitaceae</taxon>
        <taxon>Amanita</taxon>
    </lineage>
</organism>
<feature type="region of interest" description="Disordered" evidence="1">
    <location>
        <begin position="283"/>
        <end position="361"/>
    </location>
</feature>
<name>A0A2A9NR78_9AGAR</name>
<feature type="compositionally biased region" description="Low complexity" evidence="1">
    <location>
        <begin position="37"/>
        <end position="67"/>
    </location>
</feature>
<keyword evidence="2" id="KW-1133">Transmembrane helix</keyword>
<dbReference type="EMBL" id="KZ302009">
    <property type="protein sequence ID" value="PFH50192.1"/>
    <property type="molecule type" value="Genomic_DNA"/>
</dbReference>
<keyword evidence="4" id="KW-1185">Reference proteome</keyword>
<feature type="compositionally biased region" description="Polar residues" evidence="1">
    <location>
        <begin position="333"/>
        <end position="343"/>
    </location>
</feature>
<feature type="transmembrane region" description="Helical" evidence="2">
    <location>
        <begin position="94"/>
        <end position="112"/>
    </location>
</feature>
<feature type="region of interest" description="Disordered" evidence="1">
    <location>
        <begin position="213"/>
        <end position="232"/>
    </location>
</feature>
<evidence type="ECO:0000256" key="1">
    <source>
        <dbReference type="SAM" id="MobiDB-lite"/>
    </source>
</evidence>
<feature type="compositionally biased region" description="Pro residues" evidence="1">
    <location>
        <begin position="302"/>
        <end position="332"/>
    </location>
</feature>
<feature type="region of interest" description="Disordered" evidence="1">
    <location>
        <begin position="1"/>
        <end position="85"/>
    </location>
</feature>
<proteinExistence type="predicted"/>
<feature type="compositionally biased region" description="Basic residues" evidence="1">
    <location>
        <begin position="146"/>
        <end position="156"/>
    </location>
</feature>